<comment type="subcellular location">
    <subcellularLocation>
        <location evidence="1">Membrane</location>
        <topology evidence="1">Single-pass membrane protein</topology>
    </subcellularLocation>
</comment>
<feature type="repeat" description="LDL-receptor class B" evidence="10">
    <location>
        <begin position="77"/>
        <end position="119"/>
    </location>
</feature>
<sequence>MYANESQCCLASSVLQSVFFSVQQKRVMFTGASQLLLLARRTDLRRISLDTPDFTDIVLQADDIRHAIAIDYDPVEGHIYWTDDEVQAIRRSYLDGSDAQFVVTSQVNHPDGIAVDWIARNLYWTDTGTDRIEVTRLNGTMRKILISEELDEPRAIVLDPVAGYMYWTDWGEVPKIERAALDGTERLVLVNTSLGWPNGLALDYTERKIYWGDAKTDVIEPLVLQRVSLAAAPQERKTADNPDRYRLRERESVQQQRCFTLRAHANGTLWESDRNKTHKHTHVESQLSQKQMFSAMFTLLFSIQCQQTKCRSVRNTRLRTDVTPLSQAAFGQSALRPVGWRTAGSVVSAHIWFRLRPPLQLRSALFRIDPESESHTALRSPSKPAETRDSGRNTQDGNFTSALVLSVFPVFRRSCAAVCLTYRCSVMLDASLADPLLSSAPLGYRCDHKGLPRAVLSTCVMEMDGSGRRVLVDDNLPHIFGFTLLGDYIYWTDWQRRSIERVHKRSLEREVIIDQLPDLMGIKATYVHETFGEELRTSRTPSCRSNPRVNPCAHANGGCSHLCLYKPQGVSCACPIGLELMADLTTCIVPEAFLLFSRHTDIRRISLETNNNNVAIPLTGVKEASALDFDVTDNRIYWTDITLKGLFCVLAVLQLLLLILCGVSARFSNEASGTISRAFMNGSSLEHVVEFGLDYPEGMAVDWLGKNLYWADTGTNRIEVAKLDGQHRQVLVWKDLDSPRALALDPAEGYVRVCVLQSLRTGSWLLWSCDVDGAISRSTCLPLSFMYWTEWGGRPKIDRAAMDGSGRITLVPNVGRANGLTIDYAERRLYWTDLDTTLIESSNMLGLEREVIADDLPHPFGLTQYQDYIYWTDWSQRSIERANKTSGQNRTIIQGHLDYVMDILVFHSSRQGGWNACASTNGHCSHLCLAVPVSSFVCGCPAHYSLNYDNKTCSEPSFSRFGARWRYASSRCSVRVWRRRSRVLVPLGSVWQGSDVISRRKSRRGPSWRRRAVVRESQAGNFLFKALVVDELQPTPTSFLLFSQKTAINRMVIDELQSPDIILPIHSLRNVRAIDYDPLDRHLYWIDSKQNVIRRAQEDGNQSVAVVSGAVGGPNLGLQPYDLSIDIYSRFIYWTSEVTNVVNVTRTDGSRVGVVLRGEHDKPRAIVVNPERGYMYFTNLQERSPKIERAALDGTEREVLFFSNLGKPVALAVDNELGKLFWVDMDLRRIESSDLSGEILGLKVTRMAQAILAPLTTPLSPPGANRIVIEDSNILQPVGLTVFGNFLYWIDRQQQMIERIDKVTREGRTKIQARIASLSDIHAVHELDMEEYNKHPCTSDNGGCSHICIVKGDGTTRCSCPVHLVLLQDELSCGEPPTCSPEQFSCASGEVDCIPQAWRCDGFAECDDSSDELDCPVCSDEEFQCDSKQCVDISLRCNGEINCQDRSDENKCEVHCPVDQFTCANGQCIGRHKKCDHNMDCTDNSDEIGCCTCLSERTVSGFLRVLIHLPQMKSSEQKSKNIETFTLENKTQTLRKFLCSVIRNATEEPSFPPTNTIGSIVGVVMVLFVVGAVYFVCQRVLCPQMKDDGETMTNDFVVHGPSSVPLGYVPHPGSLSGSLPGEQNAARYSRIASEHTLTCVSLSGMSRGKSVIGSLSIMGGSSGPPYDRAHVTGASSSSSSSTKGTYFPPVSRRSLLSAFVFVGILNPPPSPATVRSQYTMEFGYSSNSPSTHRSYSYRPYSYRHFAPPTTPCSTDVCDSDYTPGRRAPHASSAAAATKGYTSDLNYDSEPLPPPPTPRSQYLSAEENCESCPPSPYTERSYSHHLYPPPPSPCTDSS</sequence>
<dbReference type="SMART" id="SM00181">
    <property type="entry name" value="EGF"/>
    <property type="match status" value="3"/>
</dbReference>
<dbReference type="PROSITE" id="PS01209">
    <property type="entry name" value="LDLRA_1"/>
    <property type="match status" value="1"/>
</dbReference>
<feature type="disulfide bond" evidence="9">
    <location>
        <begin position="1400"/>
        <end position="1415"/>
    </location>
</feature>
<dbReference type="SMART" id="SM00135">
    <property type="entry name" value="LY"/>
    <property type="match status" value="15"/>
</dbReference>
<evidence type="ECO:0000256" key="3">
    <source>
        <dbReference type="ARBA" id="ARBA00022583"/>
    </source>
</evidence>
<accession>A0ABQ8MS63</accession>
<keyword evidence="8" id="KW-0325">Glycoprotein</keyword>
<feature type="transmembrane region" description="Helical" evidence="12">
    <location>
        <begin position="1557"/>
        <end position="1577"/>
    </location>
</feature>
<evidence type="ECO:0000256" key="8">
    <source>
        <dbReference type="ARBA" id="ARBA00023180"/>
    </source>
</evidence>
<dbReference type="PANTHER" id="PTHR46513:SF40">
    <property type="entry name" value="LOW-DENSITY LIPOPROTEIN RECEPTOR-RELATED PROTEIN 6"/>
    <property type="match status" value="1"/>
</dbReference>
<evidence type="ECO:0000256" key="9">
    <source>
        <dbReference type="PROSITE-ProRule" id="PRU00124"/>
    </source>
</evidence>
<proteinExistence type="predicted"/>
<evidence type="ECO:0000256" key="4">
    <source>
        <dbReference type="ARBA" id="ARBA00022737"/>
    </source>
</evidence>
<dbReference type="Pfam" id="PF14670">
    <property type="entry name" value="FXa_inhibition"/>
    <property type="match status" value="3"/>
</dbReference>
<dbReference type="InterPro" id="IPR000742">
    <property type="entry name" value="EGF"/>
</dbReference>
<feature type="region of interest" description="Disordered" evidence="11">
    <location>
        <begin position="372"/>
        <end position="394"/>
    </location>
</feature>
<dbReference type="Proteomes" id="UP000830375">
    <property type="component" value="Unassembled WGS sequence"/>
</dbReference>
<keyword evidence="4" id="KW-0677">Repeat</keyword>
<keyword evidence="15" id="KW-1185">Reference proteome</keyword>
<feature type="repeat" description="LDL-receptor class B" evidence="10">
    <location>
        <begin position="784"/>
        <end position="826"/>
    </location>
</feature>
<dbReference type="SUPFAM" id="SSF57196">
    <property type="entry name" value="EGF/Laminin"/>
    <property type="match status" value="3"/>
</dbReference>
<dbReference type="PRINTS" id="PR00261">
    <property type="entry name" value="LDLRECEPTOR"/>
</dbReference>
<feature type="domain" description="EGF-like" evidence="13">
    <location>
        <begin position="916"/>
        <end position="954"/>
    </location>
</feature>
<protein>
    <submittedName>
        <fullName evidence="14">Low-density lipoprotein receptor-related protein 6</fullName>
    </submittedName>
</protein>
<feature type="repeat" description="LDL-receptor class B" evidence="10">
    <location>
        <begin position="706"/>
        <end position="748"/>
    </location>
</feature>
<dbReference type="SUPFAM" id="SSF57424">
    <property type="entry name" value="LDL receptor-like module"/>
    <property type="match status" value="3"/>
</dbReference>
<dbReference type="Gene3D" id="2.120.10.30">
    <property type="entry name" value="TolB, C-terminal domain"/>
    <property type="match status" value="5"/>
</dbReference>
<feature type="repeat" description="LDL-receptor class B" evidence="10">
    <location>
        <begin position="120"/>
        <end position="162"/>
    </location>
</feature>
<keyword evidence="6 9" id="KW-1015">Disulfide bond</keyword>
<dbReference type="PANTHER" id="PTHR46513">
    <property type="entry name" value="VITELLOGENIN RECEPTOR-LIKE PROTEIN-RELATED-RELATED"/>
    <property type="match status" value="1"/>
</dbReference>
<keyword evidence="12" id="KW-1133">Transmembrane helix</keyword>
<feature type="disulfide bond" evidence="9">
    <location>
        <begin position="1456"/>
        <end position="1468"/>
    </location>
</feature>
<keyword evidence="7 14" id="KW-0675">Receptor</keyword>
<evidence type="ECO:0000256" key="5">
    <source>
        <dbReference type="ARBA" id="ARBA00023136"/>
    </source>
</evidence>
<evidence type="ECO:0000256" key="7">
    <source>
        <dbReference type="ARBA" id="ARBA00023170"/>
    </source>
</evidence>
<feature type="disulfide bond" evidence="9">
    <location>
        <begin position="1463"/>
        <end position="1481"/>
    </location>
</feature>
<feature type="repeat" description="LDL-receptor class B" evidence="10">
    <location>
        <begin position="1173"/>
        <end position="1217"/>
    </location>
</feature>
<keyword evidence="14" id="KW-0449">Lipoprotein</keyword>
<evidence type="ECO:0000313" key="15">
    <source>
        <dbReference type="Proteomes" id="UP000830375"/>
    </source>
</evidence>
<feature type="domain" description="EGF-like" evidence="13">
    <location>
        <begin position="1336"/>
        <end position="1380"/>
    </location>
</feature>
<feature type="disulfide bond" evidence="9">
    <location>
        <begin position="1475"/>
        <end position="1490"/>
    </location>
</feature>
<dbReference type="InterPro" id="IPR023415">
    <property type="entry name" value="LDLR_class-A_CS"/>
</dbReference>
<keyword evidence="3" id="KW-0254">Endocytosis</keyword>
<dbReference type="InterPro" id="IPR036055">
    <property type="entry name" value="LDL_receptor-like_sf"/>
</dbReference>
<feature type="compositionally biased region" description="Pro residues" evidence="11">
    <location>
        <begin position="1826"/>
        <end position="1837"/>
    </location>
</feature>
<evidence type="ECO:0000256" key="6">
    <source>
        <dbReference type="ARBA" id="ARBA00023157"/>
    </source>
</evidence>
<feature type="disulfide bond" evidence="9">
    <location>
        <begin position="1437"/>
        <end position="1452"/>
    </location>
</feature>
<dbReference type="SUPFAM" id="SSF63825">
    <property type="entry name" value="YWTD domain"/>
    <property type="match status" value="3"/>
</dbReference>
<keyword evidence="12" id="KW-0812">Transmembrane</keyword>
<evidence type="ECO:0000259" key="13">
    <source>
        <dbReference type="SMART" id="SM00181"/>
    </source>
</evidence>
<keyword evidence="2" id="KW-0245">EGF-like domain</keyword>
<evidence type="ECO:0000256" key="2">
    <source>
        <dbReference type="ARBA" id="ARBA00022536"/>
    </source>
</evidence>
<evidence type="ECO:0000313" key="14">
    <source>
        <dbReference type="EMBL" id="KAI2665675.1"/>
    </source>
</evidence>
<dbReference type="PROSITE" id="PS51120">
    <property type="entry name" value="LDLRB"/>
    <property type="match status" value="8"/>
</dbReference>
<dbReference type="Pfam" id="PF00057">
    <property type="entry name" value="Ldl_recept_a"/>
    <property type="match status" value="3"/>
</dbReference>
<feature type="repeat" description="LDL-receptor class B" evidence="10">
    <location>
        <begin position="867"/>
        <end position="909"/>
    </location>
</feature>
<dbReference type="CDD" id="cd00112">
    <property type="entry name" value="LDLa"/>
    <property type="match status" value="3"/>
</dbReference>
<evidence type="ECO:0000256" key="1">
    <source>
        <dbReference type="ARBA" id="ARBA00004167"/>
    </source>
</evidence>
<dbReference type="InterPro" id="IPR050778">
    <property type="entry name" value="Cueball_EGF_LRP_Nidogen"/>
</dbReference>
<feature type="repeat" description="LDL-receptor class B" evidence="10">
    <location>
        <begin position="1130"/>
        <end position="1172"/>
    </location>
</feature>
<gene>
    <name evidence="14" type="ORF">H4Q32_022028</name>
</gene>
<evidence type="ECO:0000256" key="12">
    <source>
        <dbReference type="SAM" id="Phobius"/>
    </source>
</evidence>
<dbReference type="InterPro" id="IPR000033">
    <property type="entry name" value="LDLR_classB_rpt"/>
</dbReference>
<feature type="disulfide bond" evidence="9">
    <location>
        <begin position="1418"/>
        <end position="1430"/>
    </location>
</feature>
<comment type="caution">
    <text evidence="9">Lacks conserved residue(s) required for the propagation of feature annotation.</text>
</comment>
<dbReference type="Pfam" id="PF00058">
    <property type="entry name" value="Ldl_recept_b"/>
    <property type="match status" value="7"/>
</dbReference>
<evidence type="ECO:0000256" key="10">
    <source>
        <dbReference type="PROSITE-ProRule" id="PRU00461"/>
    </source>
</evidence>
<organism evidence="14 15">
    <name type="scientific">Labeo rohita</name>
    <name type="common">Indian major carp</name>
    <name type="synonym">Cyprinus rohita</name>
    <dbReference type="NCBI Taxonomy" id="84645"/>
    <lineage>
        <taxon>Eukaryota</taxon>
        <taxon>Metazoa</taxon>
        <taxon>Chordata</taxon>
        <taxon>Craniata</taxon>
        <taxon>Vertebrata</taxon>
        <taxon>Euteleostomi</taxon>
        <taxon>Actinopterygii</taxon>
        <taxon>Neopterygii</taxon>
        <taxon>Teleostei</taxon>
        <taxon>Ostariophysi</taxon>
        <taxon>Cypriniformes</taxon>
        <taxon>Cyprinidae</taxon>
        <taxon>Labeoninae</taxon>
        <taxon>Labeonini</taxon>
        <taxon>Labeo</taxon>
    </lineage>
</organism>
<name>A0ABQ8MS63_LABRO</name>
<dbReference type="EMBL" id="JACTAM010000004">
    <property type="protein sequence ID" value="KAI2665675.1"/>
    <property type="molecule type" value="Genomic_DNA"/>
</dbReference>
<reference evidence="14 15" key="1">
    <citation type="submission" date="2022-01" db="EMBL/GenBank/DDBJ databases">
        <title>A high-quality chromosome-level genome assembly of rohu carp, Labeo rohita.</title>
        <authorList>
            <person name="Arick M.A. II"/>
            <person name="Hsu C.-Y."/>
            <person name="Magbanua Z."/>
            <person name="Pechanova O."/>
            <person name="Grover C."/>
            <person name="Miller E."/>
            <person name="Thrash A."/>
            <person name="Ezzel L."/>
            <person name="Alam S."/>
            <person name="Benzie J."/>
            <person name="Hamilton M."/>
            <person name="Karsi A."/>
            <person name="Lawrence M.L."/>
            <person name="Peterson D.G."/>
        </authorList>
    </citation>
    <scope>NUCLEOTIDE SEQUENCE [LARGE SCALE GENOMIC DNA]</scope>
    <source>
        <strain evidence="15">BAU-BD-2019</strain>
        <tissue evidence="14">Blood</tissue>
    </source>
</reference>
<dbReference type="SMART" id="SM00192">
    <property type="entry name" value="LDLa"/>
    <property type="match status" value="3"/>
</dbReference>
<feature type="repeat" description="LDL-receptor class B" evidence="10">
    <location>
        <begin position="163"/>
        <end position="206"/>
    </location>
</feature>
<dbReference type="InterPro" id="IPR002172">
    <property type="entry name" value="LDrepeatLR_classA_rpt"/>
</dbReference>
<evidence type="ECO:0000256" key="11">
    <source>
        <dbReference type="SAM" id="MobiDB-lite"/>
    </source>
</evidence>
<feature type="domain" description="EGF-like" evidence="13">
    <location>
        <begin position="551"/>
        <end position="588"/>
    </location>
</feature>
<feature type="region of interest" description="Disordered" evidence="11">
    <location>
        <begin position="1782"/>
        <end position="1837"/>
    </location>
</feature>
<comment type="caution">
    <text evidence="14">The sequence shown here is derived from an EMBL/GenBank/DDBJ whole genome shotgun (WGS) entry which is preliminary data.</text>
</comment>
<dbReference type="PROSITE" id="PS50068">
    <property type="entry name" value="LDLRA_2"/>
    <property type="match status" value="3"/>
</dbReference>
<keyword evidence="5 12" id="KW-0472">Membrane</keyword>
<feature type="disulfide bond" evidence="9">
    <location>
        <begin position="1425"/>
        <end position="1443"/>
    </location>
</feature>
<dbReference type="InterPro" id="IPR011042">
    <property type="entry name" value="6-blade_b-propeller_TolB-like"/>
</dbReference>
<dbReference type="Gene3D" id="4.10.400.10">
    <property type="entry name" value="Low-density Lipoprotein Receptor"/>
    <property type="match status" value="3"/>
</dbReference>